<dbReference type="EMBL" id="JAMQYH010000004">
    <property type="protein sequence ID" value="KAJ1692023.1"/>
    <property type="molecule type" value="Genomic_DNA"/>
</dbReference>
<dbReference type="Pfam" id="PF00170">
    <property type="entry name" value="bZIP_1"/>
    <property type="match status" value="1"/>
</dbReference>
<feature type="region of interest" description="Disordered" evidence="7">
    <location>
        <begin position="87"/>
        <end position="120"/>
    </location>
</feature>
<dbReference type="OrthoDB" id="664875at2759"/>
<dbReference type="PANTHER" id="PTHR46408:SF10">
    <property type="entry name" value="BASIC LEUCINE ZIPPER 63"/>
    <property type="match status" value="1"/>
</dbReference>
<keyword evidence="6" id="KW-0175">Coiled coil</keyword>
<dbReference type="GO" id="GO:0005634">
    <property type="term" value="C:nucleus"/>
    <property type="evidence" value="ECO:0007669"/>
    <property type="project" value="UniProtKB-SubCell"/>
</dbReference>
<dbReference type="SMART" id="SM00338">
    <property type="entry name" value="BRLZ"/>
    <property type="match status" value="1"/>
</dbReference>
<reference evidence="9" key="1">
    <citation type="journal article" date="2022" name="Cell">
        <title>Repeat-based holocentromeres influence genome architecture and karyotype evolution.</title>
        <authorList>
            <person name="Hofstatter P.G."/>
            <person name="Thangavel G."/>
            <person name="Lux T."/>
            <person name="Neumann P."/>
            <person name="Vondrak T."/>
            <person name="Novak P."/>
            <person name="Zhang M."/>
            <person name="Costa L."/>
            <person name="Castellani M."/>
            <person name="Scott A."/>
            <person name="Toegelov H."/>
            <person name="Fuchs J."/>
            <person name="Mata-Sucre Y."/>
            <person name="Dias Y."/>
            <person name="Vanzela A.L.L."/>
            <person name="Huettel B."/>
            <person name="Almeida C.C.S."/>
            <person name="Simkova H."/>
            <person name="Souza G."/>
            <person name="Pedrosa-Harand A."/>
            <person name="Macas J."/>
            <person name="Mayer K.F.X."/>
            <person name="Houben A."/>
            <person name="Marques A."/>
        </authorList>
    </citation>
    <scope>NUCLEOTIDE SEQUENCE</scope>
    <source>
        <strain evidence="9">RhyBre1mFocal</strain>
    </source>
</reference>
<dbReference type="InterPro" id="IPR046347">
    <property type="entry name" value="bZIP_sf"/>
</dbReference>
<dbReference type="InterPro" id="IPR020983">
    <property type="entry name" value="Basic_leucine-zipper_C"/>
</dbReference>
<protein>
    <recommendedName>
        <fullName evidence="8">BZIP domain-containing protein</fullName>
    </recommendedName>
</protein>
<dbReference type="GO" id="GO:0003677">
    <property type="term" value="F:DNA binding"/>
    <property type="evidence" value="ECO:0007669"/>
    <property type="project" value="UniProtKB-KW"/>
</dbReference>
<dbReference type="InterPro" id="IPR004827">
    <property type="entry name" value="bZIP"/>
</dbReference>
<feature type="coiled-coil region" evidence="6">
    <location>
        <begin position="135"/>
        <end position="204"/>
    </location>
</feature>
<dbReference type="SUPFAM" id="SSF57959">
    <property type="entry name" value="Leucine zipper domain"/>
    <property type="match status" value="1"/>
</dbReference>
<keyword evidence="2" id="KW-0805">Transcription regulation</keyword>
<keyword evidence="5" id="KW-0539">Nucleus</keyword>
<evidence type="ECO:0000256" key="4">
    <source>
        <dbReference type="ARBA" id="ARBA00023163"/>
    </source>
</evidence>
<sequence>MLGSHSHQREGAELEVEVVEIVKANESAAAAASSSHSHSQPLDPVEHALMLKEQLLIYCAAVGNGTHSHSTATTCLPHLPTHTQSLGDHGSIFNLPHSSSSKDLSDENEEEEEDDLADTMDPANVKRMRRMLSNRESARRSRKRKQAHLNDLEAEVSQLRVENSSLLKRLSQMTQKYNDASADNRVLRADVETLQAKAKMAEDTVKRVTGTGDEFYCSNSDISELRIPFYRTPPDEISDAAVPEKDAANLFSEPNNKFISPSEIDPTGIVINRTGRKMGRNYSLHRVASLECLQKRICGGHGPCEPNQWDAIMPDGSGTPDN</sequence>
<dbReference type="AlphaFoldDB" id="A0A9Q0HNC1"/>
<evidence type="ECO:0000256" key="2">
    <source>
        <dbReference type="ARBA" id="ARBA00023015"/>
    </source>
</evidence>
<dbReference type="FunFam" id="1.20.5.170:FF:000020">
    <property type="entry name" value="BZIP transcription factor"/>
    <property type="match status" value="1"/>
</dbReference>
<gene>
    <name evidence="9" type="ORF">LUZ63_016178</name>
</gene>
<evidence type="ECO:0000256" key="3">
    <source>
        <dbReference type="ARBA" id="ARBA00023125"/>
    </source>
</evidence>
<feature type="compositionally biased region" description="Acidic residues" evidence="7">
    <location>
        <begin position="106"/>
        <end position="118"/>
    </location>
</feature>
<organism evidence="9 10">
    <name type="scientific">Rhynchospora breviuscula</name>
    <dbReference type="NCBI Taxonomy" id="2022672"/>
    <lineage>
        <taxon>Eukaryota</taxon>
        <taxon>Viridiplantae</taxon>
        <taxon>Streptophyta</taxon>
        <taxon>Embryophyta</taxon>
        <taxon>Tracheophyta</taxon>
        <taxon>Spermatophyta</taxon>
        <taxon>Magnoliopsida</taxon>
        <taxon>Liliopsida</taxon>
        <taxon>Poales</taxon>
        <taxon>Cyperaceae</taxon>
        <taxon>Cyperoideae</taxon>
        <taxon>Rhynchosporeae</taxon>
        <taxon>Rhynchospora</taxon>
    </lineage>
</organism>
<dbReference type="Gene3D" id="1.20.5.170">
    <property type="match status" value="1"/>
</dbReference>
<evidence type="ECO:0000256" key="5">
    <source>
        <dbReference type="ARBA" id="ARBA00023242"/>
    </source>
</evidence>
<accession>A0A9Q0HNC1</accession>
<keyword evidence="4" id="KW-0804">Transcription</keyword>
<proteinExistence type="predicted"/>
<evidence type="ECO:0000256" key="7">
    <source>
        <dbReference type="SAM" id="MobiDB-lite"/>
    </source>
</evidence>
<dbReference type="GO" id="GO:0003700">
    <property type="term" value="F:DNA-binding transcription factor activity"/>
    <property type="evidence" value="ECO:0007669"/>
    <property type="project" value="InterPro"/>
</dbReference>
<dbReference type="PROSITE" id="PS50217">
    <property type="entry name" value="BZIP"/>
    <property type="match status" value="1"/>
</dbReference>
<name>A0A9Q0HNC1_9POAL</name>
<dbReference type="PANTHER" id="PTHR46408">
    <property type="entry name" value="BASIC LEUCINE ZIPPER 63"/>
    <property type="match status" value="1"/>
</dbReference>
<evidence type="ECO:0000259" key="8">
    <source>
        <dbReference type="PROSITE" id="PS50217"/>
    </source>
</evidence>
<dbReference type="InterPro" id="IPR045314">
    <property type="entry name" value="bZIP_plant_GBF1"/>
</dbReference>
<keyword evidence="3" id="KW-0238">DNA-binding</keyword>
<keyword evidence="10" id="KW-1185">Reference proteome</keyword>
<evidence type="ECO:0000256" key="6">
    <source>
        <dbReference type="SAM" id="Coils"/>
    </source>
</evidence>
<dbReference type="CDD" id="cd14702">
    <property type="entry name" value="bZIP_plant_GBF1"/>
    <property type="match status" value="1"/>
</dbReference>
<dbReference type="Pfam" id="PF12498">
    <property type="entry name" value="bZIP_C"/>
    <property type="match status" value="1"/>
</dbReference>
<comment type="caution">
    <text evidence="9">The sequence shown here is derived from an EMBL/GenBank/DDBJ whole genome shotgun (WGS) entry which is preliminary data.</text>
</comment>
<comment type="subcellular location">
    <subcellularLocation>
        <location evidence="1">Nucleus</location>
    </subcellularLocation>
</comment>
<evidence type="ECO:0000313" key="9">
    <source>
        <dbReference type="EMBL" id="KAJ1692023.1"/>
    </source>
</evidence>
<dbReference type="PROSITE" id="PS00036">
    <property type="entry name" value="BZIP_BASIC"/>
    <property type="match status" value="1"/>
</dbReference>
<evidence type="ECO:0000313" key="10">
    <source>
        <dbReference type="Proteomes" id="UP001151287"/>
    </source>
</evidence>
<evidence type="ECO:0000256" key="1">
    <source>
        <dbReference type="ARBA" id="ARBA00004123"/>
    </source>
</evidence>
<dbReference type="Proteomes" id="UP001151287">
    <property type="component" value="Unassembled WGS sequence"/>
</dbReference>
<feature type="domain" description="BZIP" evidence="8">
    <location>
        <begin position="124"/>
        <end position="187"/>
    </location>
</feature>